<evidence type="ECO:0000256" key="1">
    <source>
        <dbReference type="SAM" id="MobiDB-lite"/>
    </source>
</evidence>
<dbReference type="EMBL" id="CP014873">
    <property type="protein sequence ID" value="ANK62575.1"/>
    <property type="molecule type" value="Genomic_DNA"/>
</dbReference>
<evidence type="ECO:0000313" key="3">
    <source>
        <dbReference type="EMBL" id="ANK62575.1"/>
    </source>
</evidence>
<organism evidence="3 4">
    <name type="scientific">Loigolactobacillus backii</name>
    <dbReference type="NCBI Taxonomy" id="375175"/>
    <lineage>
        <taxon>Bacteria</taxon>
        <taxon>Bacillati</taxon>
        <taxon>Bacillota</taxon>
        <taxon>Bacilli</taxon>
        <taxon>Lactobacillales</taxon>
        <taxon>Lactobacillaceae</taxon>
        <taxon>Loigolactobacillus</taxon>
    </lineage>
</organism>
<dbReference type="Proteomes" id="UP000078582">
    <property type="component" value="Chromosome"/>
</dbReference>
<feature type="compositionally biased region" description="Polar residues" evidence="1">
    <location>
        <begin position="49"/>
        <end position="59"/>
    </location>
</feature>
<gene>
    <name evidence="3" type="ORF">AYR53_07205</name>
</gene>
<dbReference type="GeneID" id="42982037"/>
<feature type="compositionally biased region" description="Low complexity" evidence="1">
    <location>
        <begin position="107"/>
        <end position="122"/>
    </location>
</feature>
<feature type="compositionally biased region" description="Polar residues" evidence="1">
    <location>
        <begin position="78"/>
        <end position="106"/>
    </location>
</feature>
<keyword evidence="4" id="KW-1185">Reference proteome</keyword>
<reference evidence="3 4" key="1">
    <citation type="submission" date="2016-03" db="EMBL/GenBank/DDBJ databases">
        <title>Pediococcus and Lactobacillus from brewery environment - whole genome sequencing and assembly.</title>
        <authorList>
            <person name="Behr J."/>
            <person name="Geissler A.J."/>
            <person name="Vogel R.F."/>
        </authorList>
    </citation>
    <scope>NUCLEOTIDE SEQUENCE [LARGE SCALE GENOMIC DNA]</scope>
    <source>
        <strain evidence="3 4">TMW 1.1989</strain>
    </source>
</reference>
<dbReference type="PROSITE" id="PS51257">
    <property type="entry name" value="PROKAR_LIPOPROTEIN"/>
    <property type="match status" value="1"/>
</dbReference>
<dbReference type="AlphaFoldDB" id="A0A192H2I4"/>
<dbReference type="RefSeq" id="WP_068280914.1">
    <property type="nucleotide sequence ID" value="NZ_CP014873.1"/>
</dbReference>
<feature type="compositionally biased region" description="Polar residues" evidence="1">
    <location>
        <begin position="21"/>
        <end position="40"/>
    </location>
</feature>
<proteinExistence type="predicted"/>
<feature type="chain" id="PRO_5038346994" description="Lipoprotein" evidence="2">
    <location>
        <begin position="19"/>
        <end position="202"/>
    </location>
</feature>
<name>A0A192H2I4_9LACO</name>
<feature type="region of interest" description="Disordered" evidence="1">
    <location>
        <begin position="21"/>
        <end position="122"/>
    </location>
</feature>
<sequence length="202" mass="21436">MKKIFSLGIVLTATLALSACGTQSGSKQTTTEPANNQSSDSNKHKIKKTNPQNKQNVQKSSTGTASTNTSSTATISSEQKQSNTSSQQVINSSASQTEDQTSKQNIAQSATSNSQSVSQSNNLSANQIRQMLVTQMHANSNVLATIPDDTITSIYNQAVKKGADIGGVYYPLLKQYPSIGGSDANYYNQQSQSNQSSSQANN</sequence>
<protein>
    <recommendedName>
        <fullName evidence="5">Lipoprotein</fullName>
    </recommendedName>
</protein>
<feature type="compositionally biased region" description="Low complexity" evidence="1">
    <location>
        <begin position="60"/>
        <end position="77"/>
    </location>
</feature>
<accession>A0A192H2I4</accession>
<evidence type="ECO:0000313" key="4">
    <source>
        <dbReference type="Proteomes" id="UP000078582"/>
    </source>
</evidence>
<evidence type="ECO:0000256" key="2">
    <source>
        <dbReference type="SAM" id="SignalP"/>
    </source>
</evidence>
<evidence type="ECO:0008006" key="5">
    <source>
        <dbReference type="Google" id="ProtNLM"/>
    </source>
</evidence>
<keyword evidence="2" id="KW-0732">Signal</keyword>
<feature type="signal peptide" evidence="2">
    <location>
        <begin position="1"/>
        <end position="18"/>
    </location>
</feature>